<accession>A0A7S0BUN6</accession>
<sequence length="101" mass="11023">METECVFVHMNRRENGVSGHGSGLGGWSSFRNDQIGSHDTGNIIRCLFRVYHKCGFGLPKTTTCWLFDGVPSCQMVGAVCIGAAGNVDDSVVLYIFFSLGW</sequence>
<proteinExistence type="predicted"/>
<name>A0A7S0BUN6_9STRA</name>
<organism evidence="1">
    <name type="scientific">Proboscia inermis</name>
    <dbReference type="NCBI Taxonomy" id="420281"/>
    <lineage>
        <taxon>Eukaryota</taxon>
        <taxon>Sar</taxon>
        <taxon>Stramenopiles</taxon>
        <taxon>Ochrophyta</taxon>
        <taxon>Bacillariophyta</taxon>
        <taxon>Coscinodiscophyceae</taxon>
        <taxon>Rhizosoleniophycidae</taxon>
        <taxon>Rhizosoleniales</taxon>
        <taxon>Rhizosoleniaceae</taxon>
        <taxon>Proboscia</taxon>
    </lineage>
</organism>
<dbReference type="AlphaFoldDB" id="A0A7S0BUN6"/>
<dbReference type="EMBL" id="HBEL01000382">
    <property type="protein sequence ID" value="CAD8404064.1"/>
    <property type="molecule type" value="Transcribed_RNA"/>
</dbReference>
<protein>
    <submittedName>
        <fullName evidence="1">Uncharacterized protein</fullName>
    </submittedName>
</protein>
<evidence type="ECO:0000313" key="1">
    <source>
        <dbReference type="EMBL" id="CAD8404064.1"/>
    </source>
</evidence>
<reference evidence="1" key="1">
    <citation type="submission" date="2021-01" db="EMBL/GenBank/DDBJ databases">
        <authorList>
            <person name="Corre E."/>
            <person name="Pelletier E."/>
            <person name="Niang G."/>
            <person name="Scheremetjew M."/>
            <person name="Finn R."/>
            <person name="Kale V."/>
            <person name="Holt S."/>
            <person name="Cochrane G."/>
            <person name="Meng A."/>
            <person name="Brown T."/>
            <person name="Cohen L."/>
        </authorList>
    </citation>
    <scope>NUCLEOTIDE SEQUENCE</scope>
    <source>
        <strain evidence="1">CCAP1064/1</strain>
    </source>
</reference>
<gene>
    <name evidence="1" type="ORF">PINE0816_LOCUS164</name>
</gene>